<comment type="caution">
    <text evidence="6">The sequence shown here is derived from an EMBL/GenBank/DDBJ whole genome shotgun (WGS) entry which is preliminary data.</text>
</comment>
<name>N1MPQ2_9SPHN</name>
<evidence type="ECO:0000256" key="3">
    <source>
        <dbReference type="ARBA" id="ARBA00023115"/>
    </source>
</evidence>
<dbReference type="Gene3D" id="3.40.50.150">
    <property type="entry name" value="Vaccinia Virus protein VP39"/>
    <property type="match status" value="1"/>
</dbReference>
<reference evidence="6 7" key="1">
    <citation type="submission" date="2013-03" db="EMBL/GenBank/DDBJ databases">
        <authorList>
            <person name="Le V."/>
        </authorList>
    </citation>
    <scope>NUCLEOTIDE SEQUENCE [LARGE SCALE GENOMIC DNA]</scope>
    <source>
        <strain evidence="6 7">BiD32</strain>
    </source>
</reference>
<dbReference type="SUPFAM" id="SSF53335">
    <property type="entry name" value="S-adenosyl-L-methionine-dependent methyltransferases"/>
    <property type="match status" value="1"/>
</dbReference>
<dbReference type="InterPro" id="IPR029063">
    <property type="entry name" value="SAM-dependent_MTases_sf"/>
</dbReference>
<feature type="active site" description="Proton acceptor" evidence="4">
    <location>
        <position position="94"/>
    </location>
</feature>
<keyword evidence="3 4" id="KW-0620">Polyamine biosynthesis</keyword>
<keyword evidence="2 4" id="KW-0808">Transferase</keyword>
<feature type="domain" description="PABS" evidence="5">
    <location>
        <begin position="1"/>
        <end position="171"/>
    </location>
</feature>
<protein>
    <submittedName>
        <fullName evidence="6">Spermidine synthase-like protein</fullName>
    </submittedName>
</protein>
<dbReference type="EMBL" id="CAVK010000088">
    <property type="protein sequence ID" value="CCW17632.1"/>
    <property type="molecule type" value="Genomic_DNA"/>
</dbReference>
<dbReference type="Proteomes" id="UP000013201">
    <property type="component" value="Unassembled WGS sequence"/>
</dbReference>
<evidence type="ECO:0000256" key="2">
    <source>
        <dbReference type="ARBA" id="ARBA00022679"/>
    </source>
</evidence>
<dbReference type="PANTHER" id="PTHR43317:SF1">
    <property type="entry name" value="THERMOSPERMINE SYNTHASE ACAULIS5"/>
    <property type="match status" value="1"/>
</dbReference>
<accession>N1MPQ2</accession>
<dbReference type="AlphaFoldDB" id="N1MPQ2"/>
<proteinExistence type="inferred from homology"/>
<keyword evidence="7" id="KW-1185">Reference proteome</keyword>
<dbReference type="InterPro" id="IPR030374">
    <property type="entry name" value="PABS"/>
</dbReference>
<evidence type="ECO:0000313" key="6">
    <source>
        <dbReference type="EMBL" id="CCW17632.1"/>
    </source>
</evidence>
<organism evidence="6 7">
    <name type="scientific">Sphingobium indicum BiD32</name>
    <dbReference type="NCBI Taxonomy" id="1301087"/>
    <lineage>
        <taxon>Bacteria</taxon>
        <taxon>Pseudomonadati</taxon>
        <taxon>Pseudomonadota</taxon>
        <taxon>Alphaproteobacteria</taxon>
        <taxon>Sphingomonadales</taxon>
        <taxon>Sphingomonadaceae</taxon>
        <taxon>Sphingobium</taxon>
    </lineage>
</organism>
<dbReference type="GO" id="GO:0016740">
    <property type="term" value="F:transferase activity"/>
    <property type="evidence" value="ECO:0007669"/>
    <property type="project" value="UniProtKB-UniRule"/>
</dbReference>
<dbReference type="PROSITE" id="PS51006">
    <property type="entry name" value="PABS_2"/>
    <property type="match status" value="1"/>
</dbReference>
<reference evidence="7" key="2">
    <citation type="submission" date="2013-04" db="EMBL/GenBank/DDBJ databases">
        <title>Bisphenol A degrading Sphingobium sp. strain BiD32.</title>
        <authorList>
            <person name="Nielsen J.L."/>
            <person name="Zhou N.A."/>
            <person name="Kjeldal H."/>
        </authorList>
    </citation>
    <scope>NUCLEOTIDE SEQUENCE [LARGE SCALE GENOMIC DNA]</scope>
    <source>
        <strain evidence="7">BiD32</strain>
    </source>
</reference>
<gene>
    <name evidence="6" type="ORF">EBBID32_19730</name>
</gene>
<dbReference type="PANTHER" id="PTHR43317">
    <property type="entry name" value="THERMOSPERMINE SYNTHASE ACAULIS5"/>
    <property type="match status" value="1"/>
</dbReference>
<comment type="similarity">
    <text evidence="1">Belongs to the spermidine/spermine synthase family.</text>
</comment>
<dbReference type="CDD" id="cd02440">
    <property type="entry name" value="AdoMet_MTases"/>
    <property type="match status" value="1"/>
</dbReference>
<evidence type="ECO:0000259" key="5">
    <source>
        <dbReference type="PROSITE" id="PS51006"/>
    </source>
</evidence>
<dbReference type="Pfam" id="PF01564">
    <property type="entry name" value="Spermine_synth"/>
    <property type="match status" value="1"/>
</dbReference>
<dbReference type="GO" id="GO:0006596">
    <property type="term" value="P:polyamine biosynthetic process"/>
    <property type="evidence" value="ECO:0007669"/>
    <property type="project" value="UniProtKB-UniRule"/>
</dbReference>
<evidence type="ECO:0000256" key="1">
    <source>
        <dbReference type="ARBA" id="ARBA00007867"/>
    </source>
</evidence>
<sequence length="209" mass="23326">MTIDYTRMMMAFLLFNPNPARIEMIGLGGGSLAKLCYYLLPNTEITVIEISREVIELREQFLVPPDNGRFRIICTDGADYVRDSDARPDILLVDGFDAHGQPPQLCSSLFYAHCHQRLMPAGLMIANLWGGDPYRRSYAGKMHRCFQGDTLMVPTEGGTNQAVIARKGASLSLSESQIADIQTNFRQRQAAFLPSIGQRIRCALDRGSH</sequence>
<evidence type="ECO:0000313" key="7">
    <source>
        <dbReference type="Proteomes" id="UP000013201"/>
    </source>
</evidence>
<evidence type="ECO:0000256" key="4">
    <source>
        <dbReference type="PROSITE-ProRule" id="PRU00354"/>
    </source>
</evidence>